<evidence type="ECO:0000313" key="1">
    <source>
        <dbReference type="EMBL" id="KAK7851891.1"/>
    </source>
</evidence>
<dbReference type="InterPro" id="IPR040256">
    <property type="entry name" value="At4g02000-like"/>
</dbReference>
<sequence length="117" mass="13581">MNNHKVLFRFDNDRDVNRILMNQPWSFDKQLVVVMRYGNDVPLRSLSFNMVQVHDIPMQYMTTEVAENLCDIIGEVVRSIGAETEEGSCFMRVRVKVDIAKPLCRGRLITFKNGEKT</sequence>
<keyword evidence="2" id="KW-1185">Reference proteome</keyword>
<reference evidence="1 2" key="1">
    <citation type="journal article" date="2018" name="Sci. Data">
        <title>The draft genome sequence of cork oak.</title>
        <authorList>
            <person name="Ramos A.M."/>
            <person name="Usie A."/>
            <person name="Barbosa P."/>
            <person name="Barros P.M."/>
            <person name="Capote T."/>
            <person name="Chaves I."/>
            <person name="Simoes F."/>
            <person name="Abreu I."/>
            <person name="Carrasquinho I."/>
            <person name="Faro C."/>
            <person name="Guimaraes J.B."/>
            <person name="Mendonca D."/>
            <person name="Nobrega F."/>
            <person name="Rodrigues L."/>
            <person name="Saibo N.J.M."/>
            <person name="Varela M.C."/>
            <person name="Egas C."/>
            <person name="Matos J."/>
            <person name="Miguel C.M."/>
            <person name="Oliveira M.M."/>
            <person name="Ricardo C.P."/>
            <person name="Goncalves S."/>
        </authorList>
    </citation>
    <scope>NUCLEOTIDE SEQUENCE [LARGE SCALE GENOMIC DNA]</scope>
    <source>
        <strain evidence="2">cv. HL8</strain>
    </source>
</reference>
<accession>A0AAW0LLW5</accession>
<dbReference type="Proteomes" id="UP000237347">
    <property type="component" value="Unassembled WGS sequence"/>
</dbReference>
<dbReference type="EMBL" id="PKMF04000082">
    <property type="protein sequence ID" value="KAK7851891.1"/>
    <property type="molecule type" value="Genomic_DNA"/>
</dbReference>
<comment type="caution">
    <text evidence="1">The sequence shown here is derived from an EMBL/GenBank/DDBJ whole genome shotgun (WGS) entry which is preliminary data.</text>
</comment>
<organism evidence="1 2">
    <name type="scientific">Quercus suber</name>
    <name type="common">Cork oak</name>
    <dbReference type="NCBI Taxonomy" id="58331"/>
    <lineage>
        <taxon>Eukaryota</taxon>
        <taxon>Viridiplantae</taxon>
        <taxon>Streptophyta</taxon>
        <taxon>Embryophyta</taxon>
        <taxon>Tracheophyta</taxon>
        <taxon>Spermatophyta</taxon>
        <taxon>Magnoliopsida</taxon>
        <taxon>eudicotyledons</taxon>
        <taxon>Gunneridae</taxon>
        <taxon>Pentapetalae</taxon>
        <taxon>rosids</taxon>
        <taxon>fabids</taxon>
        <taxon>Fagales</taxon>
        <taxon>Fagaceae</taxon>
        <taxon>Quercus</taxon>
    </lineage>
</organism>
<dbReference type="AlphaFoldDB" id="A0AAW0LLW5"/>
<evidence type="ECO:0000313" key="2">
    <source>
        <dbReference type="Proteomes" id="UP000237347"/>
    </source>
</evidence>
<evidence type="ECO:0008006" key="3">
    <source>
        <dbReference type="Google" id="ProtNLM"/>
    </source>
</evidence>
<proteinExistence type="predicted"/>
<protein>
    <recommendedName>
        <fullName evidence="3">DUF4283 domain-containing protein</fullName>
    </recommendedName>
</protein>
<dbReference type="PANTHER" id="PTHR31286:SF167">
    <property type="entry name" value="OS09G0268800 PROTEIN"/>
    <property type="match status" value="1"/>
</dbReference>
<gene>
    <name evidence="1" type="ORF">CFP56_040756</name>
</gene>
<dbReference type="PANTHER" id="PTHR31286">
    <property type="entry name" value="GLYCINE-RICH CELL WALL STRUCTURAL PROTEIN 1.8-LIKE"/>
    <property type="match status" value="1"/>
</dbReference>
<name>A0AAW0LLW5_QUESU</name>